<accession>A0A2P7TX21</accession>
<gene>
    <name evidence="1" type="ORF">C7N83_13290</name>
</gene>
<proteinExistence type="predicted"/>
<keyword evidence="2" id="KW-1185">Reference proteome</keyword>
<reference evidence="1 2" key="1">
    <citation type="submission" date="2018-03" db="EMBL/GenBank/DDBJ databases">
        <title>Neisseria weixii sp. nov., isolated from the intestinal contents of Tibetan Plateau pika (Ochotona curzoniae) in Yushu, Qinghai Province, China.</title>
        <authorList>
            <person name="Gui Z."/>
        </authorList>
    </citation>
    <scope>NUCLEOTIDE SEQUENCE [LARGE SCALE GENOMIC DNA]</scope>
    <source>
        <strain evidence="1 2">ATCC 51483</strain>
    </source>
</reference>
<dbReference type="Proteomes" id="UP000241868">
    <property type="component" value="Unassembled WGS sequence"/>
</dbReference>
<dbReference type="AlphaFoldDB" id="A0A2P7TX21"/>
<sequence length="83" mass="9149">MNRVEIRRAMSARKVLAAGIHTSDHAACYDGFVNEGLFGKALAADRSLCERMTLVSKCRISFPTATLPGMKSKFYDNSEAHII</sequence>
<evidence type="ECO:0000313" key="1">
    <source>
        <dbReference type="EMBL" id="PSJ79260.1"/>
    </source>
</evidence>
<comment type="caution">
    <text evidence="1">The sequence shown here is derived from an EMBL/GenBank/DDBJ whole genome shotgun (WGS) entry which is preliminary data.</text>
</comment>
<dbReference type="SUPFAM" id="SSF51430">
    <property type="entry name" value="NAD(P)-linked oxidoreductase"/>
    <property type="match status" value="1"/>
</dbReference>
<evidence type="ECO:0000313" key="2">
    <source>
        <dbReference type="Proteomes" id="UP000241868"/>
    </source>
</evidence>
<dbReference type="InterPro" id="IPR036812">
    <property type="entry name" value="NAD(P)_OxRdtase_dom_sf"/>
</dbReference>
<dbReference type="EMBL" id="PXYY01000144">
    <property type="protein sequence ID" value="PSJ79260.1"/>
    <property type="molecule type" value="Genomic_DNA"/>
</dbReference>
<organism evidence="1 2">
    <name type="scientific">Neisseria iguanae</name>
    <dbReference type="NCBI Taxonomy" id="90242"/>
    <lineage>
        <taxon>Bacteria</taxon>
        <taxon>Pseudomonadati</taxon>
        <taxon>Pseudomonadota</taxon>
        <taxon>Betaproteobacteria</taxon>
        <taxon>Neisseriales</taxon>
        <taxon>Neisseriaceae</taxon>
        <taxon>Neisseria</taxon>
    </lineage>
</organism>
<name>A0A2P7TX21_9NEIS</name>
<protein>
    <submittedName>
        <fullName evidence="1">Uncharacterized protein</fullName>
    </submittedName>
</protein>